<protein>
    <submittedName>
        <fullName evidence="1">Uncharacterized protein</fullName>
    </submittedName>
</protein>
<dbReference type="EMBL" id="JANRHJ010000011">
    <property type="protein sequence ID" value="MCR8874374.1"/>
    <property type="molecule type" value="Genomic_DNA"/>
</dbReference>
<dbReference type="RefSeq" id="WP_239465373.1">
    <property type="nucleotide sequence ID" value="NZ_JANRHJ010000011.1"/>
</dbReference>
<sequence>MAKIQIVMAMTLDGFLPQSDEMLMSWVKENGRHGMPYWQEKAEICIYPYYGMIDLMNITDNNTSYVYLAEVSDAESAEYARGLFLYNLVDEVVIYLLPLSYSKGVSAIKGFQACRWKLHSFKRFFNGICRLVYRRVIPCCPGRIG</sequence>
<dbReference type="Proteomes" id="UP001204579">
    <property type="component" value="Unassembled WGS sequence"/>
</dbReference>
<evidence type="ECO:0000313" key="1">
    <source>
        <dbReference type="EMBL" id="MCR8874374.1"/>
    </source>
</evidence>
<proteinExistence type="predicted"/>
<organism evidence="1 2">
    <name type="scientific">Phocaeicola barnesiae</name>
    <dbReference type="NCBI Taxonomy" id="376804"/>
    <lineage>
        <taxon>Bacteria</taxon>
        <taxon>Pseudomonadati</taxon>
        <taxon>Bacteroidota</taxon>
        <taxon>Bacteroidia</taxon>
        <taxon>Bacteroidales</taxon>
        <taxon>Bacteroidaceae</taxon>
        <taxon>Phocaeicola</taxon>
    </lineage>
</organism>
<dbReference type="SUPFAM" id="SSF53597">
    <property type="entry name" value="Dihydrofolate reductase-like"/>
    <property type="match status" value="1"/>
</dbReference>
<accession>A0AAW5N9W5</accession>
<dbReference type="AlphaFoldDB" id="A0AAW5N9W5"/>
<reference evidence="1 2" key="1">
    <citation type="submission" date="2022-08" db="EMBL/GenBank/DDBJ databases">
        <authorList>
            <person name="Zeman M."/>
            <person name="Kubasova T."/>
        </authorList>
    </citation>
    <scope>NUCLEOTIDE SEQUENCE [LARGE SCALE GENOMIC DNA]</scope>
    <source>
        <strain evidence="1 2">ET62</strain>
    </source>
</reference>
<name>A0AAW5N9W5_9BACT</name>
<keyword evidence="2" id="KW-1185">Reference proteome</keyword>
<dbReference type="InterPro" id="IPR024072">
    <property type="entry name" value="DHFR-like_dom_sf"/>
</dbReference>
<evidence type="ECO:0000313" key="2">
    <source>
        <dbReference type="Proteomes" id="UP001204579"/>
    </source>
</evidence>
<gene>
    <name evidence="1" type="ORF">NW209_10170</name>
</gene>
<comment type="caution">
    <text evidence="1">The sequence shown here is derived from an EMBL/GenBank/DDBJ whole genome shotgun (WGS) entry which is preliminary data.</text>
</comment>